<evidence type="ECO:0000256" key="2">
    <source>
        <dbReference type="ARBA" id="ARBA00011322"/>
    </source>
</evidence>
<name>A0A086MS12_9ACTN</name>
<comment type="caution">
    <text evidence="7">The sequence shown here is derived from an EMBL/GenBank/DDBJ whole genome shotgun (WGS) entry which is preliminary data.</text>
</comment>
<dbReference type="Proteomes" id="UP000029095">
    <property type="component" value="Unassembled WGS sequence"/>
</dbReference>
<keyword evidence="8" id="KW-1185">Reference proteome</keyword>
<evidence type="ECO:0000256" key="5">
    <source>
        <dbReference type="SAM" id="MobiDB-lite"/>
    </source>
</evidence>
<feature type="coiled-coil region" evidence="4">
    <location>
        <begin position="617"/>
        <end position="655"/>
    </location>
</feature>
<dbReference type="Gene3D" id="3.40.50.300">
    <property type="entry name" value="P-loop containing nucleotide triphosphate hydrolases"/>
    <property type="match status" value="2"/>
</dbReference>
<dbReference type="PANTHER" id="PTHR32114:SF2">
    <property type="entry name" value="ABC TRANSPORTER ABCH.3"/>
    <property type="match status" value="1"/>
</dbReference>
<dbReference type="EMBL" id="JNFQ01000006">
    <property type="protein sequence ID" value="KFG71680.1"/>
    <property type="molecule type" value="Genomic_DNA"/>
</dbReference>
<dbReference type="STRING" id="1915400.FM21_33520"/>
<dbReference type="Pfam" id="PF13476">
    <property type="entry name" value="AAA_23"/>
    <property type="match status" value="1"/>
</dbReference>
<dbReference type="RefSeq" id="WP_043385203.1">
    <property type="nucleotide sequence ID" value="NZ_KN039949.1"/>
</dbReference>
<dbReference type="AlphaFoldDB" id="A0A086MS12"/>
<feature type="compositionally biased region" description="Low complexity" evidence="5">
    <location>
        <begin position="728"/>
        <end position="743"/>
    </location>
</feature>
<comment type="similarity">
    <text evidence="1">Belongs to the SMC family. SbcC subfamily.</text>
</comment>
<feature type="compositionally biased region" description="Polar residues" evidence="5">
    <location>
        <begin position="744"/>
        <end position="755"/>
    </location>
</feature>
<feature type="coiled-coil region" evidence="4">
    <location>
        <begin position="777"/>
        <end position="818"/>
    </location>
</feature>
<evidence type="ECO:0000256" key="1">
    <source>
        <dbReference type="ARBA" id="ARBA00006930"/>
    </source>
</evidence>
<evidence type="ECO:0000259" key="6">
    <source>
        <dbReference type="Pfam" id="PF13476"/>
    </source>
</evidence>
<feature type="domain" description="Rad50/SbcC-type AAA" evidence="6">
    <location>
        <begin position="5"/>
        <end position="210"/>
    </location>
</feature>
<organism evidence="7 8">
    <name type="scientific">Streptomyces mutabilis</name>
    <dbReference type="NCBI Taxonomy" id="67332"/>
    <lineage>
        <taxon>Bacteria</taxon>
        <taxon>Bacillati</taxon>
        <taxon>Actinomycetota</taxon>
        <taxon>Actinomycetes</taxon>
        <taxon>Kitasatosporales</taxon>
        <taxon>Streptomycetaceae</taxon>
        <taxon>Streptomyces</taxon>
    </lineage>
</organism>
<evidence type="ECO:0000313" key="8">
    <source>
        <dbReference type="Proteomes" id="UP000029095"/>
    </source>
</evidence>
<dbReference type="InterPro" id="IPR027417">
    <property type="entry name" value="P-loop_NTPase"/>
</dbReference>
<accession>A0A086MS12</accession>
<protein>
    <recommendedName>
        <fullName evidence="3">Nuclease SbcCD subunit C</fullName>
    </recommendedName>
</protein>
<dbReference type="InterPro" id="IPR038729">
    <property type="entry name" value="Rad50/SbcC_AAA"/>
</dbReference>
<dbReference type="GO" id="GO:0016887">
    <property type="term" value="F:ATP hydrolysis activity"/>
    <property type="evidence" value="ECO:0007669"/>
    <property type="project" value="InterPro"/>
</dbReference>
<feature type="region of interest" description="Disordered" evidence="5">
    <location>
        <begin position="728"/>
        <end position="755"/>
    </location>
</feature>
<dbReference type="HOGENOM" id="CLU_004785_1_2_11"/>
<evidence type="ECO:0000256" key="3">
    <source>
        <dbReference type="ARBA" id="ARBA00013368"/>
    </source>
</evidence>
<evidence type="ECO:0000313" key="7">
    <source>
        <dbReference type="EMBL" id="KFG71680.1"/>
    </source>
</evidence>
<dbReference type="SUPFAM" id="SSF52540">
    <property type="entry name" value="P-loop containing nucleoside triphosphate hydrolases"/>
    <property type="match status" value="1"/>
</dbReference>
<evidence type="ECO:0000256" key="4">
    <source>
        <dbReference type="SAM" id="Coils"/>
    </source>
</evidence>
<sequence length="1117" mass="119198">MRPVRLELNGFAGFRAPTVVDFTDADYFALVGPTGSGKSTVLDALTFALYGSAYRWGRSNAIAYALAPTSNRCTVSLTFDVASQRYQVAREVRRVGQQIQQKTVSLVKFADPTAVATDADGPQPEVLAGEIKELNAAIEQLLGLSFDDFCQCVVLPQGDFARFLSANARDRQQILLKLLGAAHYEGIGKRAGAQAAEASKEIEVLTDQLSRHADATLQAEADAQERLSALGQLAATVDQLVPRVAEAHSRASDAQARLAALRTELARLTPLRTPDGIEELQRHAVEAQTAAHKARDAADAAAQTLADATKAAQSGPQRAVLNIARDRYTEMAGLVGRRDVVIVAAQRARQELAQSEERLRALADAVTEARRTAEETRGRRDQVQQAYAALQRRQQLLAPVRTPDGVTDLTSRAAALARQADAAATQLAAARDRHNQSASALTAAGDGSRLTEAREVLDQLLDITSSLTDATSELDDAVETAAQADSAVTDAQVRLDAATAALEEARTLAGAAQLRPQLQVGHACPVCEQSVTTLPSPLSDPALAAAQAARDTAVREHRDLLSQRQTATTTVAVKQRAADTLTQRRTLLDERLGTLLPDRPADTERDCDADRAHLDERAAARDQLAAAEQQARAAAQEAEAAHTSATAAVATLQREIDRTRSDVHTQLGVLAELDPPAVDSHDVTAAWSALEAWAHAQRSTVENDLSAAQAEAATSDQAHQDATATLEAAEQAHATAHSAHTTAVQQSAAADHAQSTLTDRLSELQTLLDQAPPTDALPGLLEECDRLEAAVETATAEASQTREALKAAEAEQQQWQARTTTAWSELTAARDAVAALKPPSLDTDDLAAAWASLAAWATRAADDRQADTLRAQADAHTAHSEAEQLLGQLEGLLRDHDLDPQDLGDGPGRAAQAPRVVAVAAERARGRVEMIQRSLADAAAVQDKIDSARTRQQVAAELARLMRSNKFPQWLADSALDTLVAGASQSLRRLSGDRFDLSHHKGEFYVIDHSDADSQRSVRTLSGGETFQASLSLALALSDQLAGMGGATKLESIFLDEGFGTLDPDSLEMVADTLENLAQGERMVGVITHVTGLAERVPVRFQVHRDPHTSVVTREGT</sequence>
<feature type="coiled-coil region" evidence="4">
    <location>
        <begin position="345"/>
        <end position="433"/>
    </location>
</feature>
<comment type="subunit">
    <text evidence="2">Heterodimer of SbcC and SbcD.</text>
</comment>
<feature type="coiled-coil region" evidence="4">
    <location>
        <begin position="244"/>
        <end position="297"/>
    </location>
</feature>
<proteinExistence type="inferred from homology"/>
<gene>
    <name evidence="7" type="ORF">FM21_33520</name>
</gene>
<dbReference type="PANTHER" id="PTHR32114">
    <property type="entry name" value="ABC TRANSPORTER ABCH.3"/>
    <property type="match status" value="1"/>
</dbReference>
<reference evidence="7 8" key="1">
    <citation type="submission" date="2014-05" db="EMBL/GenBank/DDBJ databases">
        <title>Complete genome sequence of the Streptomyces mutabilis TRM45540.</title>
        <authorList>
            <person name="Luo X."/>
            <person name="Zhang L."/>
        </authorList>
    </citation>
    <scope>NUCLEOTIDE SEQUENCE [LARGE SCALE GENOMIC DNA]</scope>
    <source>
        <strain evidence="7 8">TRM45540</strain>
    </source>
</reference>
<dbReference type="GO" id="GO:0006302">
    <property type="term" value="P:double-strand break repair"/>
    <property type="evidence" value="ECO:0007669"/>
    <property type="project" value="InterPro"/>
</dbReference>
<keyword evidence="4" id="KW-0175">Coiled coil</keyword>
<dbReference type="Pfam" id="PF13558">
    <property type="entry name" value="SbcC_Walker_B"/>
    <property type="match status" value="1"/>
</dbReference>